<gene>
    <name evidence="2" type="ORF">SSLN_LOCUS15959</name>
</gene>
<dbReference type="AlphaFoldDB" id="A0A183THL1"/>
<protein>
    <submittedName>
        <fullName evidence="4">RNase H domain-containing protein</fullName>
    </submittedName>
</protein>
<keyword evidence="3" id="KW-1185">Reference proteome</keyword>
<reference evidence="4" key="1">
    <citation type="submission" date="2016-06" db="UniProtKB">
        <authorList>
            <consortium name="WormBaseParasite"/>
        </authorList>
    </citation>
    <scope>IDENTIFICATION</scope>
</reference>
<organism evidence="4">
    <name type="scientific">Schistocephalus solidus</name>
    <name type="common">Tapeworm</name>
    <dbReference type="NCBI Taxonomy" id="70667"/>
    <lineage>
        <taxon>Eukaryota</taxon>
        <taxon>Metazoa</taxon>
        <taxon>Spiralia</taxon>
        <taxon>Lophotrochozoa</taxon>
        <taxon>Platyhelminthes</taxon>
        <taxon>Cestoda</taxon>
        <taxon>Eucestoda</taxon>
        <taxon>Diphyllobothriidea</taxon>
        <taxon>Diphyllobothriidae</taxon>
        <taxon>Schistocephalus</taxon>
    </lineage>
</organism>
<dbReference type="WBParaSite" id="SSLN_0001656201-mRNA-1">
    <property type="protein sequence ID" value="SSLN_0001656201-mRNA-1"/>
    <property type="gene ID" value="SSLN_0001656201"/>
</dbReference>
<proteinExistence type="predicted"/>
<dbReference type="Proteomes" id="UP000275846">
    <property type="component" value="Unassembled WGS sequence"/>
</dbReference>
<evidence type="ECO:0000313" key="2">
    <source>
        <dbReference type="EMBL" id="VDM02345.1"/>
    </source>
</evidence>
<evidence type="ECO:0000313" key="4">
    <source>
        <dbReference type="WBParaSite" id="SSLN_0001656201-mRNA-1"/>
    </source>
</evidence>
<dbReference type="EMBL" id="UYSU01040486">
    <property type="protein sequence ID" value="VDM02345.1"/>
    <property type="molecule type" value="Genomic_DNA"/>
</dbReference>
<accession>A0A183THL1</accession>
<reference evidence="2 3" key="2">
    <citation type="submission" date="2018-11" db="EMBL/GenBank/DDBJ databases">
        <authorList>
            <consortium name="Pathogen Informatics"/>
        </authorList>
    </citation>
    <scope>NUCLEOTIDE SEQUENCE [LARGE SCALE GENOMIC DNA]</scope>
    <source>
        <strain evidence="2 3">NST_G2</strain>
    </source>
</reference>
<sequence>MLGSRKHEHKLAVRRGDASSQVAAPSYETGHVFNFTAVKIVTHAGNKASHEMIEALPTNGKSSNRYTDLAPTYRGLRGHLLTCVSDHCLVFLRLSFAFFVAAAIFEDGLLQEFEGSE</sequence>
<evidence type="ECO:0000313" key="3">
    <source>
        <dbReference type="Proteomes" id="UP000275846"/>
    </source>
</evidence>
<feature type="region of interest" description="Disordered" evidence="1">
    <location>
        <begin position="1"/>
        <end position="21"/>
    </location>
</feature>
<evidence type="ECO:0000256" key="1">
    <source>
        <dbReference type="SAM" id="MobiDB-lite"/>
    </source>
</evidence>
<name>A0A183THL1_SCHSO</name>